<gene>
    <name evidence="5" type="ORF">FB380_000269</name>
    <name evidence="4" type="ORF">GCM10011589_24620</name>
</gene>
<keyword evidence="2" id="KW-0812">Transmembrane</keyword>
<dbReference type="InterPro" id="IPR052179">
    <property type="entry name" value="DD-CPase-like"/>
</dbReference>
<evidence type="ECO:0000313" key="5">
    <source>
        <dbReference type="EMBL" id="NIH65823.1"/>
    </source>
</evidence>
<dbReference type="InterPro" id="IPR009045">
    <property type="entry name" value="Zn_M74/Hedgehog-like"/>
</dbReference>
<dbReference type="EMBL" id="BMMI01000004">
    <property type="protein sequence ID" value="GGL67416.1"/>
    <property type="molecule type" value="Genomic_DNA"/>
</dbReference>
<feature type="region of interest" description="Disordered" evidence="1">
    <location>
        <begin position="51"/>
        <end position="92"/>
    </location>
</feature>
<reference evidence="5 6" key="3">
    <citation type="submission" date="2020-02" db="EMBL/GenBank/DDBJ databases">
        <title>Sequencing the genomes of 1000 actinobacteria strains.</title>
        <authorList>
            <person name="Klenk H.-P."/>
        </authorList>
    </citation>
    <scope>NUCLEOTIDE SEQUENCE [LARGE SCALE GENOMIC DNA]</scope>
    <source>
        <strain evidence="5 6">DSM 45201</strain>
    </source>
</reference>
<evidence type="ECO:0000313" key="4">
    <source>
        <dbReference type="EMBL" id="GGL67416.1"/>
    </source>
</evidence>
<dbReference type="PANTHER" id="PTHR34385:SF1">
    <property type="entry name" value="PEPTIDOGLYCAN L-ALANYL-D-GLUTAMATE ENDOPEPTIDASE CWLK"/>
    <property type="match status" value="1"/>
</dbReference>
<dbReference type="EMBL" id="JAAMPA010000001">
    <property type="protein sequence ID" value="NIH65823.1"/>
    <property type="molecule type" value="Genomic_DNA"/>
</dbReference>
<dbReference type="GO" id="GO:0009002">
    <property type="term" value="F:serine-type D-Ala-D-Ala carboxypeptidase activity"/>
    <property type="evidence" value="ECO:0007669"/>
    <property type="project" value="UniProtKB-EC"/>
</dbReference>
<reference evidence="4" key="1">
    <citation type="journal article" date="2014" name="Int. J. Syst. Evol. Microbiol.">
        <title>Complete genome of a new Firmicutes species belonging to the dominant human colonic microbiota ('Ruminococcus bicirculans') reveals two chromosomes and a selective capacity to utilize plant glucans.</title>
        <authorList>
            <consortium name="NISC Comparative Sequencing Program"/>
            <person name="Wegmann U."/>
            <person name="Louis P."/>
            <person name="Goesmann A."/>
            <person name="Henrissat B."/>
            <person name="Duncan S.H."/>
            <person name="Flint H.J."/>
        </authorList>
    </citation>
    <scope>NUCLEOTIDE SEQUENCE</scope>
    <source>
        <strain evidence="4">CGMCC 4.5581</strain>
    </source>
</reference>
<dbReference type="AlphaFoldDB" id="A0A846LCH7"/>
<reference evidence="4" key="4">
    <citation type="submission" date="2024-05" db="EMBL/GenBank/DDBJ databases">
        <authorList>
            <person name="Sun Q."/>
            <person name="Zhou Y."/>
        </authorList>
    </citation>
    <scope>NUCLEOTIDE SEQUENCE</scope>
    <source>
        <strain evidence="4">CGMCC 4.5581</strain>
    </source>
</reference>
<evidence type="ECO:0000313" key="6">
    <source>
        <dbReference type="Proteomes" id="UP000552836"/>
    </source>
</evidence>
<keyword evidence="2" id="KW-1133">Transmembrane helix</keyword>
<evidence type="ECO:0000259" key="3">
    <source>
        <dbReference type="Pfam" id="PF02557"/>
    </source>
</evidence>
<feature type="region of interest" description="Disordered" evidence="1">
    <location>
        <begin position="1"/>
        <end position="20"/>
    </location>
</feature>
<dbReference type="SUPFAM" id="SSF55166">
    <property type="entry name" value="Hedgehog/DD-peptidase"/>
    <property type="match status" value="1"/>
</dbReference>
<keyword evidence="5" id="KW-0645">Protease</keyword>
<feature type="compositionally biased region" description="Pro residues" evidence="1">
    <location>
        <begin position="72"/>
        <end position="83"/>
    </location>
</feature>
<keyword evidence="2" id="KW-0472">Membrane</keyword>
<dbReference type="GO" id="GO:0006508">
    <property type="term" value="P:proteolysis"/>
    <property type="evidence" value="ECO:0007669"/>
    <property type="project" value="InterPro"/>
</dbReference>
<feature type="compositionally biased region" description="Low complexity" evidence="1">
    <location>
        <begin position="53"/>
        <end position="71"/>
    </location>
</feature>
<keyword evidence="7" id="KW-1185">Reference proteome</keyword>
<keyword evidence="5" id="KW-0378">Hydrolase</keyword>
<dbReference type="Proteomes" id="UP000648663">
    <property type="component" value="Unassembled WGS sequence"/>
</dbReference>
<dbReference type="EC" id="3.4.16.4" evidence="5"/>
<accession>A0A846LCH7</accession>
<evidence type="ECO:0000256" key="1">
    <source>
        <dbReference type="SAM" id="MobiDB-lite"/>
    </source>
</evidence>
<dbReference type="Gene3D" id="3.30.1380.10">
    <property type="match status" value="1"/>
</dbReference>
<organism evidence="5 6">
    <name type="scientific">Modestobacter marinus</name>
    <dbReference type="NCBI Taxonomy" id="477641"/>
    <lineage>
        <taxon>Bacteria</taxon>
        <taxon>Bacillati</taxon>
        <taxon>Actinomycetota</taxon>
        <taxon>Actinomycetes</taxon>
        <taxon>Geodermatophilales</taxon>
        <taxon>Geodermatophilaceae</taxon>
        <taxon>Modestobacter</taxon>
    </lineage>
</organism>
<comment type="caution">
    <text evidence="5">The sequence shown here is derived from an EMBL/GenBank/DDBJ whole genome shotgun (WGS) entry which is preliminary data.</text>
</comment>
<feature type="transmembrane region" description="Helical" evidence="2">
    <location>
        <begin position="26"/>
        <end position="47"/>
    </location>
</feature>
<dbReference type="Pfam" id="PF02557">
    <property type="entry name" value="VanY"/>
    <property type="match status" value="1"/>
</dbReference>
<feature type="domain" description="D-alanyl-D-alanine carboxypeptidase-like core" evidence="3">
    <location>
        <begin position="126"/>
        <end position="251"/>
    </location>
</feature>
<dbReference type="RefSeq" id="WP_166753508.1">
    <property type="nucleotide sequence ID" value="NZ_BAABJU010000019.1"/>
</dbReference>
<dbReference type="Proteomes" id="UP000552836">
    <property type="component" value="Unassembled WGS sequence"/>
</dbReference>
<evidence type="ECO:0000256" key="2">
    <source>
        <dbReference type="SAM" id="Phobius"/>
    </source>
</evidence>
<name>A0A846LCH7_9ACTN</name>
<keyword evidence="5" id="KW-0121">Carboxypeptidase</keyword>
<reference evidence="7" key="2">
    <citation type="journal article" date="2019" name="Int. J. Syst. Evol. Microbiol.">
        <title>The Global Catalogue of Microorganisms (GCM) 10K type strain sequencing project: providing services to taxonomists for standard genome sequencing and annotation.</title>
        <authorList>
            <consortium name="The Broad Institute Genomics Platform"/>
            <consortium name="The Broad Institute Genome Sequencing Center for Infectious Disease"/>
            <person name="Wu L."/>
            <person name="Ma J."/>
        </authorList>
    </citation>
    <scope>NUCLEOTIDE SEQUENCE [LARGE SCALE GENOMIC DNA]</scope>
    <source>
        <strain evidence="7">CGMCC 4.5581</strain>
    </source>
</reference>
<sequence>MAEPAAGTRQETRRPATPARHRGRRVLLLLLTLAVVLAAAVGVAAWLREDGEPGSPAPAANSEPATTAPAAAPSPAPTPPPTPTFDRAQLSTTDPASSWVVVNKARPLSPIDFAPTDLVPVGNGYQLRAEAAQAMDAMLAAAAAQGLQVGVQSAYRSYDYQVALFSAQVSRFGEAQAEVQVARPGYSEHQTGLAADVGGGGCDIESCFATTAEGQWVAAHAAEFGWLVRYPEGRQDVTGFKYEPWHVRYVGVPLATEMQRTGASTMEEFFGLPAAPGYPG</sequence>
<dbReference type="InterPro" id="IPR003709">
    <property type="entry name" value="VanY-like_core_dom"/>
</dbReference>
<dbReference type="PANTHER" id="PTHR34385">
    <property type="entry name" value="D-ALANYL-D-ALANINE CARBOXYPEPTIDASE"/>
    <property type="match status" value="1"/>
</dbReference>
<dbReference type="CDD" id="cd14852">
    <property type="entry name" value="LD-carboxypeptidase"/>
    <property type="match status" value="1"/>
</dbReference>
<proteinExistence type="predicted"/>
<dbReference type="InterPro" id="IPR058193">
    <property type="entry name" value="VanY/YodJ_core_dom"/>
</dbReference>
<evidence type="ECO:0000313" key="7">
    <source>
        <dbReference type="Proteomes" id="UP000648663"/>
    </source>
</evidence>
<protein>
    <submittedName>
        <fullName evidence="5">D-alanyl-D-alanine carboxypeptidase</fullName>
        <ecNumber evidence="5">3.4.16.4</ecNumber>
    </submittedName>
</protein>